<evidence type="ECO:0000313" key="1">
    <source>
        <dbReference type="EMBL" id="EFH89386.1"/>
    </source>
</evidence>
<proteinExistence type="predicted"/>
<accession>D6TIX9</accession>
<comment type="caution">
    <text evidence="1">The sequence shown here is derived from an EMBL/GenBank/DDBJ whole genome shotgun (WGS) entry which is preliminary data.</text>
</comment>
<dbReference type="Proteomes" id="UP000004508">
    <property type="component" value="Unassembled WGS sequence"/>
</dbReference>
<reference evidence="1 2" key="1">
    <citation type="journal article" date="2011" name="Stand. Genomic Sci.">
        <title>Non-contiguous finished genome sequence and contextual data of the filamentous soil bacterium Ktedonobacter racemifer type strain (SOSP1-21).</title>
        <authorList>
            <person name="Chang Y.J."/>
            <person name="Land M."/>
            <person name="Hauser L."/>
            <person name="Chertkov O."/>
            <person name="Del Rio T.G."/>
            <person name="Nolan M."/>
            <person name="Copeland A."/>
            <person name="Tice H."/>
            <person name="Cheng J.F."/>
            <person name="Lucas S."/>
            <person name="Han C."/>
            <person name="Goodwin L."/>
            <person name="Pitluck S."/>
            <person name="Ivanova N."/>
            <person name="Ovchinikova G."/>
            <person name="Pati A."/>
            <person name="Chen A."/>
            <person name="Palaniappan K."/>
            <person name="Mavromatis K."/>
            <person name="Liolios K."/>
            <person name="Brettin T."/>
            <person name="Fiebig A."/>
            <person name="Rohde M."/>
            <person name="Abt B."/>
            <person name="Goker M."/>
            <person name="Detter J.C."/>
            <person name="Woyke T."/>
            <person name="Bristow J."/>
            <person name="Eisen J.A."/>
            <person name="Markowitz V."/>
            <person name="Hugenholtz P."/>
            <person name="Kyrpides N.C."/>
            <person name="Klenk H.P."/>
            <person name="Lapidus A."/>
        </authorList>
    </citation>
    <scope>NUCLEOTIDE SEQUENCE [LARGE SCALE GENOMIC DNA]</scope>
    <source>
        <strain evidence="2">DSM 44963</strain>
    </source>
</reference>
<name>D6TIX9_KTERA</name>
<organism evidence="1 2">
    <name type="scientific">Ktedonobacter racemifer DSM 44963</name>
    <dbReference type="NCBI Taxonomy" id="485913"/>
    <lineage>
        <taxon>Bacteria</taxon>
        <taxon>Bacillati</taxon>
        <taxon>Chloroflexota</taxon>
        <taxon>Ktedonobacteria</taxon>
        <taxon>Ktedonobacterales</taxon>
        <taxon>Ktedonobacteraceae</taxon>
        <taxon>Ktedonobacter</taxon>
    </lineage>
</organism>
<dbReference type="AlphaFoldDB" id="D6TIX9"/>
<evidence type="ECO:0000313" key="2">
    <source>
        <dbReference type="Proteomes" id="UP000004508"/>
    </source>
</evidence>
<dbReference type="InParanoid" id="D6TIX9"/>
<protein>
    <submittedName>
        <fullName evidence="1">Uncharacterized protein</fullName>
    </submittedName>
</protein>
<keyword evidence="2" id="KW-1185">Reference proteome</keyword>
<gene>
    <name evidence="1" type="ORF">Krac_10938</name>
</gene>
<dbReference type="EMBL" id="ADVG01000001">
    <property type="protein sequence ID" value="EFH89386.1"/>
    <property type="molecule type" value="Genomic_DNA"/>
</dbReference>
<sequence>MVPTPLALDPASLPLCTQYLKMMTNMPIRHPFRRPAVWGELRLPLLLAPLAKGRSYFCVRCCTIR</sequence>